<name>A0ABX9JSS3_9BACT</name>
<gene>
    <name evidence="2" type="ORF">ATI61_11132</name>
</gene>
<sequence length="300" mass="33557">MSTNYWIGDSIGRVLGPLTLQSLRELIGSGRLKAVTRASRDGSSWEPIEQFNEVKDLLGSLKANPAAEQQQAERLRQQLRQMQGMPAHQLFGVKPDAPAEELRGAFFRLAKRYSPEHQGPDTHPELRKVHAEVFELLSSRMREAEAQAPRAVPGARTGTPHGGVRAVQQQQAPVYTYSAEEFVGLQQTRNDRLQVDVKVTPRTLGIFTDHRIINLQAGGLFIPTDKPLRLGTRVDLVLHFEQQEKQIKLRSSVIWEYSLDDGKQPRGYGLGLADLRAEERSFLDEFLRSGGRAGATTTSR</sequence>
<keyword evidence="3" id="KW-1185">Reference proteome</keyword>
<dbReference type="InterPro" id="IPR009875">
    <property type="entry name" value="PilZ_domain"/>
</dbReference>
<dbReference type="InterPro" id="IPR011752">
    <property type="entry name" value="PilV_Myxo-type"/>
</dbReference>
<evidence type="ECO:0000313" key="3">
    <source>
        <dbReference type="Proteomes" id="UP000256345"/>
    </source>
</evidence>
<dbReference type="SUPFAM" id="SSF46565">
    <property type="entry name" value="Chaperone J-domain"/>
    <property type="match status" value="1"/>
</dbReference>
<dbReference type="Pfam" id="PF07238">
    <property type="entry name" value="PilZ"/>
    <property type="match status" value="1"/>
</dbReference>
<reference evidence="2 3" key="1">
    <citation type="submission" date="2018-08" db="EMBL/GenBank/DDBJ databases">
        <title>Genomic Encyclopedia of Archaeal and Bacterial Type Strains, Phase II (KMG-II): from individual species to whole genera.</title>
        <authorList>
            <person name="Goeker M."/>
        </authorList>
    </citation>
    <scope>NUCLEOTIDE SEQUENCE [LARGE SCALE GENOMIC DNA]</scope>
    <source>
        <strain evidence="2 3">DSM 2261</strain>
    </source>
</reference>
<comment type="caution">
    <text evidence="2">The sequence shown here is derived from an EMBL/GenBank/DDBJ whole genome shotgun (WGS) entry which is preliminary data.</text>
</comment>
<proteinExistence type="predicted"/>
<dbReference type="InterPro" id="IPR036869">
    <property type="entry name" value="J_dom_sf"/>
</dbReference>
<evidence type="ECO:0000313" key="2">
    <source>
        <dbReference type="EMBL" id="REG26483.1"/>
    </source>
</evidence>
<dbReference type="NCBIfam" id="TIGR02266">
    <property type="entry name" value="gmx_TIGR02266"/>
    <property type="match status" value="1"/>
</dbReference>
<organism evidence="2 3">
    <name type="scientific">Archangium gephyra</name>
    <dbReference type="NCBI Taxonomy" id="48"/>
    <lineage>
        <taxon>Bacteria</taxon>
        <taxon>Pseudomonadati</taxon>
        <taxon>Myxococcota</taxon>
        <taxon>Myxococcia</taxon>
        <taxon>Myxococcales</taxon>
        <taxon>Cystobacterineae</taxon>
        <taxon>Archangiaceae</taxon>
        <taxon>Archangium</taxon>
    </lineage>
</organism>
<protein>
    <submittedName>
        <fullName evidence="2">Uncharacterized protein (TIGR02266 family)</fullName>
    </submittedName>
</protein>
<accession>A0ABX9JSS3</accession>
<dbReference type="Proteomes" id="UP000256345">
    <property type="component" value="Unassembled WGS sequence"/>
</dbReference>
<dbReference type="Gene3D" id="2.40.10.220">
    <property type="entry name" value="predicted glycosyltransferase like domains"/>
    <property type="match status" value="1"/>
</dbReference>
<dbReference type="EMBL" id="QUMU01000011">
    <property type="protein sequence ID" value="REG26483.1"/>
    <property type="molecule type" value="Genomic_DNA"/>
</dbReference>
<feature type="domain" description="PilZ" evidence="1">
    <location>
        <begin position="186"/>
        <end position="287"/>
    </location>
</feature>
<evidence type="ECO:0000259" key="1">
    <source>
        <dbReference type="Pfam" id="PF07238"/>
    </source>
</evidence>
<dbReference type="RefSeq" id="WP_245682764.1">
    <property type="nucleotide sequence ID" value="NZ_CP011509.1"/>
</dbReference>